<evidence type="ECO:0000259" key="7">
    <source>
        <dbReference type="Pfam" id="PF02687"/>
    </source>
</evidence>
<dbReference type="AlphaFoldDB" id="A0A4R6JE86"/>
<evidence type="ECO:0000256" key="1">
    <source>
        <dbReference type="ARBA" id="ARBA00004651"/>
    </source>
</evidence>
<dbReference type="PANTHER" id="PTHR30572:SF17">
    <property type="entry name" value="ABC3 TRANSPORTER PERMEASE PROTEIN DOMAIN-CONTAINING PROTEIN"/>
    <property type="match status" value="1"/>
</dbReference>
<organism evidence="8 9">
    <name type="scientific">Kribbella caucasensis</name>
    <dbReference type="NCBI Taxonomy" id="2512215"/>
    <lineage>
        <taxon>Bacteria</taxon>
        <taxon>Bacillati</taxon>
        <taxon>Actinomycetota</taxon>
        <taxon>Actinomycetes</taxon>
        <taxon>Propionibacteriales</taxon>
        <taxon>Kribbellaceae</taxon>
        <taxon>Kribbella</taxon>
    </lineage>
</organism>
<gene>
    <name evidence="8" type="ORF">EV643_12910</name>
</gene>
<sequence>MTDQLQALAFTGDNSSYGYRMVSGRWFSGPGEIVVSTPFLTATHTKVGDTVVLTSHGKQLTVRIVGEAFNPENRGRQVLTDLGTLRAAEPQLRPDTYNIVLKPGTDKGAYIEALNTALASTATGTLSQAIAEAAETEIEPFIVIINALTGLLTLLLITVAALGVLNMVVLETRERVHDLGVHKALGMTPKQTTAMVISSVVVTGLIGGVIGAPVGVILQRMTVTDMGHTAGFNLPASVLDIYSTAELVLFGVGGLAIAVLGSLLPAGWAARTRTATALRTE</sequence>
<dbReference type="InterPro" id="IPR003838">
    <property type="entry name" value="ABC3_permease_C"/>
</dbReference>
<evidence type="ECO:0000256" key="4">
    <source>
        <dbReference type="ARBA" id="ARBA00022989"/>
    </source>
</evidence>
<dbReference type="GO" id="GO:0022857">
    <property type="term" value="F:transmembrane transporter activity"/>
    <property type="evidence" value="ECO:0007669"/>
    <property type="project" value="TreeGrafter"/>
</dbReference>
<comment type="subcellular location">
    <subcellularLocation>
        <location evidence="1">Cell membrane</location>
        <topology evidence="1">Multi-pass membrane protein</topology>
    </subcellularLocation>
</comment>
<feature type="transmembrane region" description="Helical" evidence="6">
    <location>
        <begin position="247"/>
        <end position="270"/>
    </location>
</feature>
<evidence type="ECO:0000313" key="8">
    <source>
        <dbReference type="EMBL" id="TDO33912.1"/>
    </source>
</evidence>
<accession>A0A4R6JE86</accession>
<dbReference type="RefSeq" id="WP_202869934.1">
    <property type="nucleotide sequence ID" value="NZ_SNWQ01000029.1"/>
</dbReference>
<evidence type="ECO:0000256" key="6">
    <source>
        <dbReference type="SAM" id="Phobius"/>
    </source>
</evidence>
<protein>
    <submittedName>
        <fullName evidence="8">FtsX-like permease family protein</fullName>
    </submittedName>
</protein>
<reference evidence="8 9" key="1">
    <citation type="submission" date="2019-03" db="EMBL/GenBank/DDBJ databases">
        <title>Genomic Encyclopedia of Type Strains, Phase III (KMG-III): the genomes of soil and plant-associated and newly described type strains.</title>
        <authorList>
            <person name="Whitman W."/>
        </authorList>
    </citation>
    <scope>NUCLEOTIDE SEQUENCE [LARGE SCALE GENOMIC DNA]</scope>
    <source>
        <strain evidence="8 9">VKM Ac-2527</strain>
    </source>
</reference>
<keyword evidence="4 6" id="KW-1133">Transmembrane helix</keyword>
<feature type="transmembrane region" description="Helical" evidence="6">
    <location>
        <begin position="193"/>
        <end position="218"/>
    </location>
</feature>
<evidence type="ECO:0000256" key="2">
    <source>
        <dbReference type="ARBA" id="ARBA00022475"/>
    </source>
</evidence>
<evidence type="ECO:0000256" key="5">
    <source>
        <dbReference type="ARBA" id="ARBA00023136"/>
    </source>
</evidence>
<keyword evidence="5 6" id="KW-0472">Membrane</keyword>
<keyword evidence="9" id="KW-1185">Reference proteome</keyword>
<keyword evidence="2" id="KW-1003">Cell membrane</keyword>
<dbReference type="GO" id="GO:0005886">
    <property type="term" value="C:plasma membrane"/>
    <property type="evidence" value="ECO:0007669"/>
    <property type="project" value="UniProtKB-SubCell"/>
</dbReference>
<dbReference type="InterPro" id="IPR050250">
    <property type="entry name" value="Macrolide_Exporter_MacB"/>
</dbReference>
<evidence type="ECO:0000313" key="9">
    <source>
        <dbReference type="Proteomes" id="UP000295388"/>
    </source>
</evidence>
<feature type="domain" description="ABC3 transporter permease C-terminal" evidence="7">
    <location>
        <begin position="152"/>
        <end position="266"/>
    </location>
</feature>
<proteinExistence type="predicted"/>
<keyword evidence="3 6" id="KW-0812">Transmembrane</keyword>
<dbReference type="PANTHER" id="PTHR30572">
    <property type="entry name" value="MEMBRANE COMPONENT OF TRANSPORTER-RELATED"/>
    <property type="match status" value="1"/>
</dbReference>
<evidence type="ECO:0000256" key="3">
    <source>
        <dbReference type="ARBA" id="ARBA00022692"/>
    </source>
</evidence>
<dbReference type="Proteomes" id="UP000295388">
    <property type="component" value="Unassembled WGS sequence"/>
</dbReference>
<dbReference type="Pfam" id="PF02687">
    <property type="entry name" value="FtsX"/>
    <property type="match status" value="1"/>
</dbReference>
<comment type="caution">
    <text evidence="8">The sequence shown here is derived from an EMBL/GenBank/DDBJ whole genome shotgun (WGS) entry which is preliminary data.</text>
</comment>
<name>A0A4R6JE86_9ACTN</name>
<dbReference type="EMBL" id="SNWQ01000029">
    <property type="protein sequence ID" value="TDO33912.1"/>
    <property type="molecule type" value="Genomic_DNA"/>
</dbReference>
<feature type="transmembrane region" description="Helical" evidence="6">
    <location>
        <begin position="141"/>
        <end position="165"/>
    </location>
</feature>